<dbReference type="InterPro" id="IPR013766">
    <property type="entry name" value="Thioredoxin_domain"/>
</dbReference>
<dbReference type="CDD" id="cd02982">
    <property type="entry name" value="PDI_b'_family"/>
    <property type="match status" value="1"/>
</dbReference>
<feature type="domain" description="Thioredoxin" evidence="3">
    <location>
        <begin position="35"/>
        <end position="122"/>
    </location>
</feature>
<evidence type="ECO:0000256" key="2">
    <source>
        <dbReference type="SAM" id="SignalP"/>
    </source>
</evidence>
<proteinExistence type="inferred from homology"/>
<dbReference type="CDD" id="cd02981">
    <property type="entry name" value="PDI_b_family"/>
    <property type="match status" value="1"/>
</dbReference>
<organism evidence="4 5">
    <name type="scientific">Trichoderma aggressivum f. europaeum</name>
    <dbReference type="NCBI Taxonomy" id="173218"/>
    <lineage>
        <taxon>Eukaryota</taxon>
        <taxon>Fungi</taxon>
        <taxon>Dikarya</taxon>
        <taxon>Ascomycota</taxon>
        <taxon>Pezizomycotina</taxon>
        <taxon>Sordariomycetes</taxon>
        <taxon>Hypocreomycetidae</taxon>
        <taxon>Hypocreales</taxon>
        <taxon>Hypocreaceae</taxon>
        <taxon>Trichoderma</taxon>
    </lineage>
</organism>
<dbReference type="GO" id="GO:0034976">
    <property type="term" value="P:response to endoplasmic reticulum stress"/>
    <property type="evidence" value="ECO:0007669"/>
    <property type="project" value="TreeGrafter"/>
</dbReference>
<dbReference type="Pfam" id="PF13848">
    <property type="entry name" value="Thioredoxin_6"/>
    <property type="match status" value="1"/>
</dbReference>
<dbReference type="AlphaFoldDB" id="A0AAE1I8Y3"/>
<dbReference type="Gene3D" id="3.40.30.10">
    <property type="entry name" value="Glutaredoxin"/>
    <property type="match status" value="2"/>
</dbReference>
<feature type="signal peptide" evidence="2">
    <location>
        <begin position="1"/>
        <end position="24"/>
    </location>
</feature>
<dbReference type="RefSeq" id="XP_062750594.1">
    <property type="nucleotide sequence ID" value="XM_062894554.1"/>
</dbReference>
<dbReference type="CDD" id="cd02961">
    <property type="entry name" value="PDI_a_family"/>
    <property type="match status" value="1"/>
</dbReference>
<reference evidence="4" key="1">
    <citation type="submission" date="2023-11" db="EMBL/GenBank/DDBJ databases">
        <title>The genome sequences of three competitors of mushroom-forming fungi.</title>
        <authorList>
            <person name="Beijen E."/>
            <person name="Ohm R.A."/>
        </authorList>
    </citation>
    <scope>NUCLEOTIDE SEQUENCE</scope>
    <source>
        <strain evidence="4">CBS 100526</strain>
    </source>
</reference>
<dbReference type="GO" id="GO:0005783">
    <property type="term" value="C:endoplasmic reticulum"/>
    <property type="evidence" value="ECO:0007669"/>
    <property type="project" value="TreeGrafter"/>
</dbReference>
<protein>
    <recommendedName>
        <fullName evidence="3">Thioredoxin domain-containing protein</fullName>
    </recommendedName>
</protein>
<sequence>MVMPSLSSVLINCGLLACAQLAACASQFSGPTEVKKHLAENEYTLLDFVAPNLQTSKSLLKEWQTVQKSVSSAAAIDCLSTPALCQELDVVSFPAIRLYQKDGPTTRYRGPRRAAAIEAFVKRALRPSIQDVNGKKLEDFILSDDIVFILKLQDEDKILEARFRDFAQEYSDRYSFGITTAKSDRPDGVWCRNSIDRRENNAQDLDDPNALKNFLKTCTAELIPQLTRRNEMAHLSSGRSLVYYLSNSEEGREAYAKALKQVAGRYAEFLQFVTVDSNEYPDMARNLGVRSSGGLAVQNIHNGQVFPFRGDASSPDAIDQFIVAISEGRAQPWDGTFDEELEAHDEL</sequence>
<evidence type="ECO:0000256" key="1">
    <source>
        <dbReference type="ARBA" id="ARBA00006347"/>
    </source>
</evidence>
<dbReference type="SUPFAM" id="SSF52833">
    <property type="entry name" value="Thioredoxin-like"/>
    <property type="match status" value="2"/>
</dbReference>
<dbReference type="GeneID" id="87914458"/>
<dbReference type="GO" id="GO:0006457">
    <property type="term" value="P:protein folding"/>
    <property type="evidence" value="ECO:0007669"/>
    <property type="project" value="TreeGrafter"/>
</dbReference>
<gene>
    <name evidence="4" type="ORF">Triagg1_10478</name>
</gene>
<dbReference type="PANTHER" id="PTHR18929">
    <property type="entry name" value="PROTEIN DISULFIDE ISOMERASE"/>
    <property type="match status" value="1"/>
</dbReference>
<keyword evidence="2" id="KW-0732">Signal</keyword>
<dbReference type="Pfam" id="PF00085">
    <property type="entry name" value="Thioredoxin"/>
    <property type="match status" value="1"/>
</dbReference>
<name>A0AAE1I8Y3_9HYPO</name>
<dbReference type="Proteomes" id="UP001273209">
    <property type="component" value="Unassembled WGS sequence"/>
</dbReference>
<dbReference type="GO" id="GO:0003756">
    <property type="term" value="F:protein disulfide isomerase activity"/>
    <property type="evidence" value="ECO:0007669"/>
    <property type="project" value="TreeGrafter"/>
</dbReference>
<dbReference type="InterPro" id="IPR036249">
    <property type="entry name" value="Thioredoxin-like_sf"/>
</dbReference>
<comment type="caution">
    <text evidence="4">The sequence shown here is derived from an EMBL/GenBank/DDBJ whole genome shotgun (WGS) entry which is preliminary data.</text>
</comment>
<keyword evidence="5" id="KW-1185">Reference proteome</keyword>
<comment type="similarity">
    <text evidence="1">Belongs to the protein disulfide isomerase family.</text>
</comment>
<accession>A0AAE1I8Y3</accession>
<dbReference type="EMBL" id="JAWRVG010000074">
    <property type="protein sequence ID" value="KAK4061139.1"/>
    <property type="molecule type" value="Genomic_DNA"/>
</dbReference>
<evidence type="ECO:0000259" key="3">
    <source>
        <dbReference type="Pfam" id="PF00085"/>
    </source>
</evidence>
<evidence type="ECO:0000313" key="4">
    <source>
        <dbReference type="EMBL" id="KAK4061139.1"/>
    </source>
</evidence>
<evidence type="ECO:0000313" key="5">
    <source>
        <dbReference type="Proteomes" id="UP001273209"/>
    </source>
</evidence>
<feature type="chain" id="PRO_5041954022" description="Thioredoxin domain-containing protein" evidence="2">
    <location>
        <begin position="25"/>
        <end position="347"/>
    </location>
</feature>